<dbReference type="Proteomes" id="UP000053455">
    <property type="component" value="Unassembled WGS sequence"/>
</dbReference>
<dbReference type="PATRIC" id="fig|874156.12.peg.1408"/>
<dbReference type="EMBL" id="LBHU01000002">
    <property type="protein sequence ID" value="KLI63484.1"/>
    <property type="molecule type" value="Genomic_DNA"/>
</dbReference>
<evidence type="ECO:0008006" key="4">
    <source>
        <dbReference type="Google" id="ProtNLM"/>
    </source>
</evidence>
<dbReference type="OrthoDB" id="9987527at2"/>
<evidence type="ECO:0000313" key="2">
    <source>
        <dbReference type="EMBL" id="KLI63484.1"/>
    </source>
</evidence>
<sequence>MKPFTVLGIAAALAIPTVANAQDTQVDHEAQAEAPVPVTDEDLAQYAALVLQGRRVQNSTDMSDAEKQAALLQILTESEMGLARFTAVSEAIRADEALQARMQQEVIRQLAGQ</sequence>
<dbReference type="STRING" id="874156.GCA_001021555_01952"/>
<evidence type="ECO:0000256" key="1">
    <source>
        <dbReference type="SAM" id="SignalP"/>
    </source>
</evidence>
<dbReference type="RefSeq" id="WP_047093298.1">
    <property type="nucleotide sequence ID" value="NZ_LBHU01000002.1"/>
</dbReference>
<feature type="chain" id="PRO_5002589869" description="DUF4168 domain-containing protein" evidence="1">
    <location>
        <begin position="22"/>
        <end position="113"/>
    </location>
</feature>
<reference evidence="2 3" key="1">
    <citation type="submission" date="2015-04" db="EMBL/GenBank/DDBJ databases">
        <title>The draft genome sequence of Erythrobacter marinus HWDM-33.</title>
        <authorList>
            <person name="Zhuang L."/>
            <person name="Liu Y."/>
            <person name="Shao Z."/>
        </authorList>
    </citation>
    <scope>NUCLEOTIDE SEQUENCE [LARGE SCALE GENOMIC DNA]</scope>
    <source>
        <strain evidence="2 3">HWDM-33</strain>
    </source>
</reference>
<name>A0A0H0XMC3_9SPHN</name>
<organism evidence="2 3">
    <name type="scientific">Aurantiacibacter marinus</name>
    <dbReference type="NCBI Taxonomy" id="874156"/>
    <lineage>
        <taxon>Bacteria</taxon>
        <taxon>Pseudomonadati</taxon>
        <taxon>Pseudomonadota</taxon>
        <taxon>Alphaproteobacteria</taxon>
        <taxon>Sphingomonadales</taxon>
        <taxon>Erythrobacteraceae</taxon>
        <taxon>Aurantiacibacter</taxon>
    </lineage>
</organism>
<protein>
    <recommendedName>
        <fullName evidence="4">DUF4168 domain-containing protein</fullName>
    </recommendedName>
</protein>
<proteinExistence type="predicted"/>
<gene>
    <name evidence="2" type="ORF">AAV99_06840</name>
</gene>
<keyword evidence="1" id="KW-0732">Signal</keyword>
<dbReference type="AlphaFoldDB" id="A0A0H0XMC3"/>
<accession>A0A0H0XMC3</accession>
<evidence type="ECO:0000313" key="3">
    <source>
        <dbReference type="Proteomes" id="UP000053455"/>
    </source>
</evidence>
<feature type="signal peptide" evidence="1">
    <location>
        <begin position="1"/>
        <end position="21"/>
    </location>
</feature>
<keyword evidence="3" id="KW-1185">Reference proteome</keyword>
<comment type="caution">
    <text evidence="2">The sequence shown here is derived from an EMBL/GenBank/DDBJ whole genome shotgun (WGS) entry which is preliminary data.</text>
</comment>